<dbReference type="InterPro" id="IPR007065">
    <property type="entry name" value="HPP"/>
</dbReference>
<dbReference type="Pfam" id="PF00571">
    <property type="entry name" value="CBS"/>
    <property type="match status" value="2"/>
</dbReference>
<dbReference type="OrthoDB" id="9811720at2"/>
<keyword evidence="1" id="KW-0129">CBS domain</keyword>
<evidence type="ECO:0000313" key="5">
    <source>
        <dbReference type="Proteomes" id="UP000199377"/>
    </source>
</evidence>
<organism evidence="4 5">
    <name type="scientific">Albimonas pacifica</name>
    <dbReference type="NCBI Taxonomy" id="1114924"/>
    <lineage>
        <taxon>Bacteria</taxon>
        <taxon>Pseudomonadati</taxon>
        <taxon>Pseudomonadota</taxon>
        <taxon>Alphaproteobacteria</taxon>
        <taxon>Rhodobacterales</taxon>
        <taxon>Paracoccaceae</taxon>
        <taxon>Albimonas</taxon>
    </lineage>
</organism>
<dbReference type="InterPro" id="IPR046342">
    <property type="entry name" value="CBS_dom_sf"/>
</dbReference>
<dbReference type="AlphaFoldDB" id="A0A1I3CKL0"/>
<evidence type="ECO:0000259" key="3">
    <source>
        <dbReference type="PROSITE" id="PS51371"/>
    </source>
</evidence>
<keyword evidence="2" id="KW-0812">Transmembrane</keyword>
<dbReference type="InterPro" id="IPR000644">
    <property type="entry name" value="CBS_dom"/>
</dbReference>
<dbReference type="PANTHER" id="PTHR33741:SF5">
    <property type="entry name" value="TRANSMEMBRANE PROTEIN DDB_G0269096-RELATED"/>
    <property type="match status" value="1"/>
</dbReference>
<proteinExistence type="predicted"/>
<dbReference type="PANTHER" id="PTHR33741">
    <property type="entry name" value="TRANSMEMBRANE PROTEIN DDB_G0269096-RELATED"/>
    <property type="match status" value="1"/>
</dbReference>
<dbReference type="SMART" id="SM00116">
    <property type="entry name" value="CBS"/>
    <property type="match status" value="2"/>
</dbReference>
<dbReference type="SUPFAM" id="SSF54631">
    <property type="entry name" value="CBS-domain pair"/>
    <property type="match status" value="1"/>
</dbReference>
<feature type="transmembrane region" description="Helical" evidence="2">
    <location>
        <begin position="147"/>
        <end position="171"/>
    </location>
</feature>
<keyword evidence="2" id="KW-0472">Membrane</keyword>
<gene>
    <name evidence="4" type="ORF">SAMN05216258_10243</name>
</gene>
<keyword evidence="5" id="KW-1185">Reference proteome</keyword>
<protein>
    <submittedName>
        <fullName evidence="4">CBS domain-containing membrane protein</fullName>
    </submittedName>
</protein>
<dbReference type="CDD" id="cd04600">
    <property type="entry name" value="CBS_pair_HPP_assoc"/>
    <property type="match status" value="1"/>
</dbReference>
<feature type="transmembrane region" description="Helical" evidence="2">
    <location>
        <begin position="85"/>
        <end position="103"/>
    </location>
</feature>
<evidence type="ECO:0000313" key="4">
    <source>
        <dbReference type="EMBL" id="SFH74789.1"/>
    </source>
</evidence>
<dbReference type="STRING" id="1114924.SAMN05216258_10243"/>
<keyword evidence="2" id="KW-1133">Transmembrane helix</keyword>
<dbReference type="EMBL" id="FOQH01000002">
    <property type="protein sequence ID" value="SFH74789.1"/>
    <property type="molecule type" value="Genomic_DNA"/>
</dbReference>
<reference evidence="4 5" key="1">
    <citation type="submission" date="2016-10" db="EMBL/GenBank/DDBJ databases">
        <authorList>
            <person name="de Groot N.N."/>
        </authorList>
    </citation>
    <scope>NUCLEOTIDE SEQUENCE [LARGE SCALE GENOMIC DNA]</scope>
    <source>
        <strain evidence="4 5">CGMCC 1.11030</strain>
    </source>
</reference>
<dbReference type="Proteomes" id="UP000199377">
    <property type="component" value="Unassembled WGS sequence"/>
</dbReference>
<dbReference type="InterPro" id="IPR058581">
    <property type="entry name" value="TM_HPP"/>
</dbReference>
<dbReference type="PROSITE" id="PS51371">
    <property type="entry name" value="CBS"/>
    <property type="match status" value="2"/>
</dbReference>
<feature type="domain" description="CBS" evidence="3">
    <location>
        <begin position="250"/>
        <end position="307"/>
    </location>
</feature>
<dbReference type="Gene3D" id="3.10.580.10">
    <property type="entry name" value="CBS-domain"/>
    <property type="match status" value="1"/>
</dbReference>
<accession>A0A1I3CKL0</accession>
<evidence type="ECO:0000256" key="2">
    <source>
        <dbReference type="SAM" id="Phobius"/>
    </source>
</evidence>
<name>A0A1I3CKL0_9RHOB</name>
<dbReference type="RefSeq" id="WP_092857787.1">
    <property type="nucleotide sequence ID" value="NZ_FOQH01000002.1"/>
</dbReference>
<sequence length="389" mass="40006">MRRRTRTALRGWLRGLAPAVAPTPAREALRAGLGAFLGLLVAGAFVLSPAIDLESGLYLVAPFGATSVLIFAVPNSPLAQPWSAVAGNAASALVGVAACLFVPDPALRIAVAVGGAIVVMGLLRAMHPPGGAVAMTAAMGPEAIRALGFGFALVPVALGTALLVALAMVYARATGRRYPHRQFGEPNAHGTADAPAAQRLGLSEAELSEILERYRQSLNLGVEDLARLIGAAEIQAAGRRAGPATAAQIMSRDLVTVGPDTPLETVADLFDRHGFTSLPVTAPDGSFLGVIFQLHLIRRAVADRMRLGRGFPAALSRLLDRGWSAPARAGDVMAVGAPRATTATPLGALLPMLAEGGTDAVPILHAGRLVGIVTRTDMIAALARGALRG</sequence>
<evidence type="ECO:0000256" key="1">
    <source>
        <dbReference type="PROSITE-ProRule" id="PRU00703"/>
    </source>
</evidence>
<feature type="transmembrane region" description="Helical" evidence="2">
    <location>
        <begin position="31"/>
        <end position="51"/>
    </location>
</feature>
<dbReference type="Pfam" id="PF04982">
    <property type="entry name" value="TM_HPP"/>
    <property type="match status" value="1"/>
</dbReference>
<feature type="domain" description="CBS" evidence="3">
    <location>
        <begin position="333"/>
        <end position="388"/>
    </location>
</feature>
<feature type="transmembrane region" description="Helical" evidence="2">
    <location>
        <begin position="109"/>
        <end position="126"/>
    </location>
</feature>